<comment type="similarity">
    <text evidence="2 10">Belongs to the binding-protein-dependent transport system permease family. MalFG subfamily.</text>
</comment>
<evidence type="ECO:0000256" key="8">
    <source>
        <dbReference type="ARBA" id="ARBA00023136"/>
    </source>
</evidence>
<evidence type="ECO:0000256" key="6">
    <source>
        <dbReference type="ARBA" id="ARBA00022692"/>
    </source>
</evidence>
<keyword evidence="5 10" id="KW-0762">Sugar transport</keyword>
<evidence type="ECO:0000313" key="12">
    <source>
        <dbReference type="EMBL" id="AOZ96853.1"/>
    </source>
</evidence>
<dbReference type="GO" id="GO:0042956">
    <property type="term" value="P:maltodextrin transmembrane transport"/>
    <property type="evidence" value="ECO:0007669"/>
    <property type="project" value="TreeGrafter"/>
</dbReference>
<feature type="transmembrane region" description="Helical" evidence="9">
    <location>
        <begin position="106"/>
        <end position="126"/>
    </location>
</feature>
<comment type="subcellular location">
    <subcellularLocation>
        <location evidence="1 9">Cell membrane</location>
        <topology evidence="1 9">Multi-pass membrane protein</topology>
    </subcellularLocation>
</comment>
<dbReference type="Pfam" id="PF00528">
    <property type="entry name" value="BPD_transp_1"/>
    <property type="match status" value="1"/>
</dbReference>
<dbReference type="OrthoDB" id="9778687at2"/>
<feature type="transmembrane region" description="Helical" evidence="9">
    <location>
        <begin position="165"/>
        <end position="190"/>
    </location>
</feature>
<keyword evidence="8 9" id="KW-0472">Membrane</keyword>
<evidence type="ECO:0000256" key="9">
    <source>
        <dbReference type="RuleBase" id="RU363032"/>
    </source>
</evidence>
<dbReference type="PANTHER" id="PTHR47314">
    <property type="entry name" value="MALTOSE/MALTODEXTRIN TRANSPORT SYSTEM PERMEASE PROTEIN MALF"/>
    <property type="match status" value="1"/>
</dbReference>
<dbReference type="AlphaFoldDB" id="A0A1D9P2Y6"/>
<dbReference type="Proteomes" id="UP000179284">
    <property type="component" value="Chromosome I"/>
</dbReference>
<feature type="transmembrane region" description="Helical" evidence="9">
    <location>
        <begin position="433"/>
        <end position="456"/>
    </location>
</feature>
<dbReference type="InterPro" id="IPR000515">
    <property type="entry name" value="MetI-like"/>
</dbReference>
<feature type="transmembrane region" description="Helical" evidence="9">
    <location>
        <begin position="363"/>
        <end position="381"/>
    </location>
</feature>
<evidence type="ECO:0000256" key="3">
    <source>
        <dbReference type="ARBA" id="ARBA00022448"/>
    </source>
</evidence>
<keyword evidence="6 9" id="KW-0812">Transmembrane</keyword>
<evidence type="ECO:0000256" key="1">
    <source>
        <dbReference type="ARBA" id="ARBA00004651"/>
    </source>
</evidence>
<evidence type="ECO:0000256" key="5">
    <source>
        <dbReference type="ARBA" id="ARBA00022597"/>
    </source>
</evidence>
<evidence type="ECO:0000313" key="13">
    <source>
        <dbReference type="Proteomes" id="UP000179284"/>
    </source>
</evidence>
<dbReference type="SUPFAM" id="SSF160964">
    <property type="entry name" value="MalF N-terminal region-like"/>
    <property type="match status" value="1"/>
</dbReference>
<comment type="function">
    <text evidence="10">Part of the ABC transporter complex MalEFGK involved in maltose/maltodextrin import. Probably responsible for the translocation of the substrate across the membrane.</text>
</comment>
<evidence type="ECO:0000256" key="4">
    <source>
        <dbReference type="ARBA" id="ARBA00022475"/>
    </source>
</evidence>
<sequence length="466" mass="52117">MANKKSGPKKKNALANFFSILVSDLKEIGVTFKEGDFKTRISFLIFGFGSLLRGLWLRGLALLAVEAGLLYFVFGFGWNYLSKLSTLGTIATSKKGRKTVYGDNSFLILLFGLLTLFAVIAFITVWRINVRINRTEQLILKNGRKLPTNKDDFLSLFDSNFDKTLLALPVIGIFVFTVLPIIFMICVAFTNYDANHQPPSNLFTWVGLENFHQLFSFGSAGFGSTFVSVLIWTLLWALFATFIDYFLGIAVAMLINKKGIRFKKLWRTILVVTIAVPQFVSLLYVSKLFARDGLINGYLLKIGAITSAIPFWENAVLAKITIVVVNIWIGIPYMMLIATGLLMNIPEDLYESARIDGATPWQMFRHITMPYMLFVTGPFLLTQYTGNLNNFNVIFLLSQGGPKTGNLVGGAGRTDLLITWLYKMTINDTNYRMAAVIGIMVFIVTAGVSLVVYNLLPSVKDEEGFQ</sequence>
<protein>
    <recommendedName>
        <fullName evidence="10">Maltose/maltodextrin transport system permease protein</fullName>
    </recommendedName>
</protein>
<dbReference type="Gene3D" id="1.10.3720.10">
    <property type="entry name" value="MetI-like"/>
    <property type="match status" value="1"/>
</dbReference>
<dbReference type="GO" id="GO:0015423">
    <property type="term" value="F:ABC-type maltose transporter activity"/>
    <property type="evidence" value="ECO:0007669"/>
    <property type="project" value="TreeGrafter"/>
</dbReference>
<dbReference type="PROSITE" id="PS50928">
    <property type="entry name" value="ABC_TM1"/>
    <property type="match status" value="1"/>
</dbReference>
<feature type="transmembrane region" description="Helical" evidence="9">
    <location>
        <begin position="229"/>
        <end position="253"/>
    </location>
</feature>
<dbReference type="PANTHER" id="PTHR47314:SF1">
    <property type="entry name" value="MALTOSE_MALTODEXTRIN TRANSPORT SYSTEM PERMEASE PROTEIN MALF"/>
    <property type="match status" value="1"/>
</dbReference>
<feature type="transmembrane region" description="Helical" evidence="9">
    <location>
        <begin position="323"/>
        <end position="343"/>
    </location>
</feature>
<dbReference type="KEGG" id="bhu:bhn_I1820"/>
<feature type="transmembrane region" description="Helical" evidence="9">
    <location>
        <begin position="298"/>
        <end position="316"/>
    </location>
</feature>
<dbReference type="RefSeq" id="WP_071176513.1">
    <property type="nucleotide sequence ID" value="NZ_CP017831.1"/>
</dbReference>
<evidence type="ECO:0000256" key="7">
    <source>
        <dbReference type="ARBA" id="ARBA00022989"/>
    </source>
</evidence>
<keyword evidence="4 10" id="KW-1003">Cell membrane</keyword>
<reference evidence="13" key="1">
    <citation type="submission" date="2016-10" db="EMBL/GenBank/DDBJ databases">
        <title>The complete genome sequence of the rumen bacterium Butyrivibrio hungatei MB2003.</title>
        <authorList>
            <person name="Palevich N."/>
            <person name="Kelly W.J."/>
            <person name="Leahy S.C."/>
            <person name="Altermann E."/>
            <person name="Rakonjac J."/>
            <person name="Attwood G.T."/>
        </authorList>
    </citation>
    <scope>NUCLEOTIDE SEQUENCE [LARGE SCALE GENOMIC DNA]</scope>
    <source>
        <strain evidence="13">MB2003</strain>
    </source>
</reference>
<keyword evidence="3 9" id="KW-0813">Transport</keyword>
<dbReference type="SUPFAM" id="SSF161098">
    <property type="entry name" value="MetI-like"/>
    <property type="match status" value="1"/>
</dbReference>
<dbReference type="CDD" id="cd06261">
    <property type="entry name" value="TM_PBP2"/>
    <property type="match status" value="1"/>
</dbReference>
<organism evidence="12 13">
    <name type="scientific">Butyrivibrio hungatei</name>
    <dbReference type="NCBI Taxonomy" id="185008"/>
    <lineage>
        <taxon>Bacteria</taxon>
        <taxon>Bacillati</taxon>
        <taxon>Bacillota</taxon>
        <taxon>Clostridia</taxon>
        <taxon>Lachnospirales</taxon>
        <taxon>Lachnospiraceae</taxon>
        <taxon>Butyrivibrio</taxon>
    </lineage>
</organism>
<accession>A0A1D9P2Y6</accession>
<feature type="transmembrane region" description="Helical" evidence="9">
    <location>
        <begin position="55"/>
        <end position="78"/>
    </location>
</feature>
<keyword evidence="13" id="KW-1185">Reference proteome</keyword>
<evidence type="ECO:0000256" key="2">
    <source>
        <dbReference type="ARBA" id="ARBA00009047"/>
    </source>
</evidence>
<evidence type="ECO:0000256" key="10">
    <source>
        <dbReference type="RuleBase" id="RU367050"/>
    </source>
</evidence>
<keyword evidence="7 9" id="KW-1133">Transmembrane helix</keyword>
<feature type="transmembrane region" description="Helical" evidence="9">
    <location>
        <begin position="265"/>
        <end position="286"/>
    </location>
</feature>
<feature type="domain" description="ABC transmembrane type-1" evidence="11">
    <location>
        <begin position="230"/>
        <end position="452"/>
    </location>
</feature>
<dbReference type="GO" id="GO:1990060">
    <property type="term" value="C:maltose transport complex"/>
    <property type="evidence" value="ECO:0007669"/>
    <property type="project" value="TreeGrafter"/>
</dbReference>
<proteinExistence type="inferred from homology"/>
<dbReference type="InterPro" id="IPR035906">
    <property type="entry name" value="MetI-like_sf"/>
</dbReference>
<gene>
    <name evidence="12" type="ORF">bhn_I1820</name>
</gene>
<name>A0A1D9P2Y6_9FIRM</name>
<dbReference type="EMBL" id="CP017831">
    <property type="protein sequence ID" value="AOZ96853.1"/>
    <property type="molecule type" value="Genomic_DNA"/>
</dbReference>
<evidence type="ECO:0000259" key="11">
    <source>
        <dbReference type="PROSITE" id="PS50928"/>
    </source>
</evidence>